<organism evidence="3 4">
    <name type="scientific">Candidatus Magasanikbacteria bacterium CG10_big_fil_rev_8_21_14_0_10_47_10</name>
    <dbReference type="NCBI Taxonomy" id="1974652"/>
    <lineage>
        <taxon>Bacteria</taxon>
        <taxon>Candidatus Magasanikiibacteriota</taxon>
    </lineage>
</organism>
<dbReference type="InterPro" id="IPR045584">
    <property type="entry name" value="Pilin-like"/>
</dbReference>
<keyword evidence="1" id="KW-0488">Methylation</keyword>
<evidence type="ECO:0000313" key="4">
    <source>
        <dbReference type="Proteomes" id="UP000230154"/>
    </source>
</evidence>
<dbReference type="EMBL" id="PFCB01000002">
    <property type="protein sequence ID" value="PIR74862.1"/>
    <property type="molecule type" value="Genomic_DNA"/>
</dbReference>
<dbReference type="Pfam" id="PF07963">
    <property type="entry name" value="N_methyl"/>
    <property type="match status" value="1"/>
</dbReference>
<comment type="caution">
    <text evidence="3">The sequence shown here is derived from an EMBL/GenBank/DDBJ whole genome shotgun (WGS) entry which is preliminary data.</text>
</comment>
<dbReference type="PRINTS" id="PR00813">
    <property type="entry name" value="BCTERIALGSPG"/>
</dbReference>
<feature type="transmembrane region" description="Helical" evidence="2">
    <location>
        <begin position="12"/>
        <end position="39"/>
    </location>
</feature>
<evidence type="ECO:0000256" key="1">
    <source>
        <dbReference type="ARBA" id="ARBA00022481"/>
    </source>
</evidence>
<gene>
    <name evidence="3" type="ORF">COU35_00100</name>
</gene>
<dbReference type="GO" id="GO:0015627">
    <property type="term" value="C:type II protein secretion system complex"/>
    <property type="evidence" value="ECO:0007669"/>
    <property type="project" value="InterPro"/>
</dbReference>
<sequence length="153" mass="15996">MTMPTLQRRNKYGFTLIELLVVIGIIGLLSVLSVIALGSAREKARDAKRVADLEKMQSALELYFIAHNEYPLAGDAVPLGAGTASCFGVDGFGAIGCAGSYLERVPVDPSSGSYIYTSADGVSYQIQADLEGDVDGLRAHVVATPSGISNAGN</sequence>
<dbReference type="Proteomes" id="UP000230154">
    <property type="component" value="Unassembled WGS sequence"/>
</dbReference>
<accession>A0A2H0TRS3</accession>
<name>A0A2H0TRS3_9BACT</name>
<evidence type="ECO:0000313" key="3">
    <source>
        <dbReference type="EMBL" id="PIR74862.1"/>
    </source>
</evidence>
<keyword evidence="2" id="KW-1133">Transmembrane helix</keyword>
<keyword evidence="2" id="KW-0812">Transmembrane</keyword>
<dbReference type="AlphaFoldDB" id="A0A2H0TRS3"/>
<dbReference type="Gene3D" id="3.30.700.10">
    <property type="entry name" value="Glycoprotein, Type 4 Pilin"/>
    <property type="match status" value="1"/>
</dbReference>
<dbReference type="InterPro" id="IPR000983">
    <property type="entry name" value="Bac_GSPG_pilin"/>
</dbReference>
<dbReference type="SUPFAM" id="SSF54523">
    <property type="entry name" value="Pili subunits"/>
    <property type="match status" value="1"/>
</dbReference>
<protein>
    <recommendedName>
        <fullName evidence="5">Type II secretion system protein GspG C-terminal domain-containing protein</fullName>
    </recommendedName>
</protein>
<dbReference type="GO" id="GO:0015628">
    <property type="term" value="P:protein secretion by the type II secretion system"/>
    <property type="evidence" value="ECO:0007669"/>
    <property type="project" value="InterPro"/>
</dbReference>
<dbReference type="NCBIfam" id="TIGR02532">
    <property type="entry name" value="IV_pilin_GFxxxE"/>
    <property type="match status" value="1"/>
</dbReference>
<dbReference type="PANTHER" id="PTHR30093">
    <property type="entry name" value="GENERAL SECRETION PATHWAY PROTEIN G"/>
    <property type="match status" value="1"/>
</dbReference>
<evidence type="ECO:0000256" key="2">
    <source>
        <dbReference type="SAM" id="Phobius"/>
    </source>
</evidence>
<evidence type="ECO:0008006" key="5">
    <source>
        <dbReference type="Google" id="ProtNLM"/>
    </source>
</evidence>
<reference evidence="4" key="1">
    <citation type="submission" date="2017-09" db="EMBL/GenBank/DDBJ databases">
        <title>Depth-based differentiation of microbial function through sediment-hosted aquifers and enrichment of novel symbionts in the deep terrestrial subsurface.</title>
        <authorList>
            <person name="Probst A.J."/>
            <person name="Ladd B."/>
            <person name="Jarett J.K."/>
            <person name="Geller-Mcgrath D.E."/>
            <person name="Sieber C.M.K."/>
            <person name="Emerson J.B."/>
            <person name="Anantharaman K."/>
            <person name="Thomas B.C."/>
            <person name="Malmstrom R."/>
            <person name="Stieglmeier M."/>
            <person name="Klingl A."/>
            <person name="Woyke T."/>
            <person name="Ryan C.M."/>
            <person name="Banfield J.F."/>
        </authorList>
    </citation>
    <scope>NUCLEOTIDE SEQUENCE [LARGE SCALE GENOMIC DNA]</scope>
</reference>
<proteinExistence type="predicted"/>
<keyword evidence="2" id="KW-0472">Membrane</keyword>
<dbReference type="InterPro" id="IPR012902">
    <property type="entry name" value="N_methyl_site"/>
</dbReference>